<dbReference type="GO" id="GO:0016301">
    <property type="term" value="F:kinase activity"/>
    <property type="evidence" value="ECO:0007669"/>
    <property type="project" value="UniProtKB-KW"/>
</dbReference>
<dbReference type="EC" id="2.7.6.3" evidence="2"/>
<name>A0A3B0UBS6_9ZZZZ</name>
<dbReference type="CDD" id="cd00483">
    <property type="entry name" value="HPPK"/>
    <property type="match status" value="1"/>
</dbReference>
<evidence type="ECO:0000256" key="2">
    <source>
        <dbReference type="ARBA" id="ARBA00013253"/>
    </source>
</evidence>
<dbReference type="EMBL" id="UOES01000111">
    <property type="protein sequence ID" value="VAW26530.1"/>
    <property type="molecule type" value="Genomic_DNA"/>
</dbReference>
<dbReference type="SUPFAM" id="SSF55083">
    <property type="entry name" value="6-hydroxymethyl-7,8-dihydropterin pyrophosphokinase, HPPK"/>
    <property type="match status" value="1"/>
</dbReference>
<evidence type="ECO:0000256" key="4">
    <source>
        <dbReference type="ARBA" id="ARBA00022741"/>
    </source>
</evidence>
<proteinExistence type="predicted"/>
<dbReference type="GO" id="GO:0005524">
    <property type="term" value="F:ATP binding"/>
    <property type="evidence" value="ECO:0007669"/>
    <property type="project" value="UniProtKB-KW"/>
</dbReference>
<evidence type="ECO:0000256" key="3">
    <source>
        <dbReference type="ARBA" id="ARBA00022679"/>
    </source>
</evidence>
<evidence type="ECO:0000256" key="7">
    <source>
        <dbReference type="ARBA" id="ARBA00022909"/>
    </source>
</evidence>
<dbReference type="AlphaFoldDB" id="A0A3B0UBS6"/>
<dbReference type="NCBIfam" id="TIGR01498">
    <property type="entry name" value="folK"/>
    <property type="match status" value="1"/>
</dbReference>
<protein>
    <recommendedName>
        <fullName evidence="2">2-amino-4-hydroxy-6-hydroxymethyldihydropteridine diphosphokinase</fullName>
        <ecNumber evidence="2">2.7.6.3</ecNumber>
    </recommendedName>
</protein>
<dbReference type="GO" id="GO:0046656">
    <property type="term" value="P:folic acid biosynthetic process"/>
    <property type="evidence" value="ECO:0007669"/>
    <property type="project" value="UniProtKB-KW"/>
</dbReference>
<dbReference type="Pfam" id="PF01288">
    <property type="entry name" value="HPPK"/>
    <property type="match status" value="1"/>
</dbReference>
<evidence type="ECO:0000256" key="1">
    <source>
        <dbReference type="ARBA" id="ARBA00005051"/>
    </source>
</evidence>
<keyword evidence="3 9" id="KW-0808">Transferase</keyword>
<dbReference type="PANTHER" id="PTHR43071:SF1">
    <property type="entry name" value="2-AMINO-4-HYDROXY-6-HYDROXYMETHYLDIHYDROPTERIDINE PYROPHOSPHOKINASE"/>
    <property type="match status" value="1"/>
</dbReference>
<dbReference type="GO" id="GO:0046654">
    <property type="term" value="P:tetrahydrofolate biosynthetic process"/>
    <property type="evidence" value="ECO:0007669"/>
    <property type="project" value="UniProtKB-UniPathway"/>
</dbReference>
<comment type="pathway">
    <text evidence="1">Cofactor biosynthesis; tetrahydrofolate biosynthesis; 2-amino-4-hydroxy-6-hydroxymethyl-7,8-dihydropteridine diphosphate from 7,8-dihydroneopterin triphosphate: step 4/4.</text>
</comment>
<reference evidence="9" key="1">
    <citation type="submission" date="2018-06" db="EMBL/GenBank/DDBJ databases">
        <authorList>
            <person name="Zhirakovskaya E."/>
        </authorList>
    </citation>
    <scope>NUCLEOTIDE SEQUENCE</scope>
</reference>
<dbReference type="Gene3D" id="3.30.70.560">
    <property type="entry name" value="7,8-Dihydro-6-hydroxymethylpterin-pyrophosphokinase HPPK"/>
    <property type="match status" value="1"/>
</dbReference>
<accession>A0A3B0UBS6</accession>
<sequence length="171" mass="19375">MAHKTFLLLGSNLGNRAKILLEAQKEISSSVGIIVNKSSIYETLAWGIEDQPAFLNQVLLVETTLTPQELLKTVNKIEELLGRVRHQKWGERLIDIDILYFENQIINEEHLKIPHPEILNRRFTLVPLVEIAADFIHSGLGKTQKELLDLCGDELAVKKYILRLGGLLTDN</sequence>
<dbReference type="PROSITE" id="PS00794">
    <property type="entry name" value="HPPK"/>
    <property type="match status" value="1"/>
</dbReference>
<keyword evidence="6" id="KW-0067">ATP-binding</keyword>
<evidence type="ECO:0000256" key="5">
    <source>
        <dbReference type="ARBA" id="ARBA00022777"/>
    </source>
</evidence>
<evidence type="ECO:0000256" key="6">
    <source>
        <dbReference type="ARBA" id="ARBA00022840"/>
    </source>
</evidence>
<dbReference type="InterPro" id="IPR035907">
    <property type="entry name" value="Hppk_sf"/>
</dbReference>
<dbReference type="InterPro" id="IPR000550">
    <property type="entry name" value="Hppk"/>
</dbReference>
<gene>
    <name evidence="9" type="ORF">MNBD_BACTEROID06-387</name>
</gene>
<keyword evidence="5 9" id="KW-0418">Kinase</keyword>
<evidence type="ECO:0000259" key="8">
    <source>
        <dbReference type="PROSITE" id="PS00794"/>
    </source>
</evidence>
<dbReference type="GO" id="GO:0003848">
    <property type="term" value="F:2-amino-4-hydroxy-6-hydroxymethyldihydropteridine diphosphokinase activity"/>
    <property type="evidence" value="ECO:0007669"/>
    <property type="project" value="UniProtKB-EC"/>
</dbReference>
<evidence type="ECO:0000313" key="9">
    <source>
        <dbReference type="EMBL" id="VAW26530.1"/>
    </source>
</evidence>
<keyword evidence="4" id="KW-0547">Nucleotide-binding</keyword>
<dbReference type="UniPathway" id="UPA00077">
    <property type="reaction ID" value="UER00155"/>
</dbReference>
<organism evidence="9">
    <name type="scientific">hydrothermal vent metagenome</name>
    <dbReference type="NCBI Taxonomy" id="652676"/>
    <lineage>
        <taxon>unclassified sequences</taxon>
        <taxon>metagenomes</taxon>
        <taxon>ecological metagenomes</taxon>
    </lineage>
</organism>
<keyword evidence="7" id="KW-0289">Folate biosynthesis</keyword>
<dbReference type="PANTHER" id="PTHR43071">
    <property type="entry name" value="2-AMINO-4-HYDROXY-6-HYDROXYMETHYLDIHYDROPTERIDINE PYROPHOSPHOKINASE"/>
    <property type="match status" value="1"/>
</dbReference>
<feature type="domain" description="7,8-dihydro-6-hydroxymethylpterin-pyrophosphokinase" evidence="8">
    <location>
        <begin position="88"/>
        <end position="99"/>
    </location>
</feature>